<dbReference type="AlphaFoldDB" id="Q8LRH0"/>
<protein>
    <submittedName>
        <fullName evidence="2">Uncharacterized protein</fullName>
    </submittedName>
</protein>
<organism evidence="2">
    <name type="scientific">Oryza sativa subsp. japonica</name>
    <name type="common">Rice</name>
    <dbReference type="NCBI Taxonomy" id="39947"/>
    <lineage>
        <taxon>Eukaryota</taxon>
        <taxon>Viridiplantae</taxon>
        <taxon>Streptophyta</taxon>
        <taxon>Embryophyta</taxon>
        <taxon>Tracheophyta</taxon>
        <taxon>Spermatophyta</taxon>
        <taxon>Magnoliopsida</taxon>
        <taxon>Liliopsida</taxon>
        <taxon>Poales</taxon>
        <taxon>Poaceae</taxon>
        <taxon>BOP clade</taxon>
        <taxon>Oryzoideae</taxon>
        <taxon>Oryzeae</taxon>
        <taxon>Oryzinae</taxon>
        <taxon>Oryza</taxon>
        <taxon>Oryza sativa</taxon>
    </lineage>
</organism>
<name>Q8LRH0_ORYSJ</name>
<proteinExistence type="predicted"/>
<evidence type="ECO:0000256" key="1">
    <source>
        <dbReference type="SAM" id="MobiDB-lite"/>
    </source>
</evidence>
<evidence type="ECO:0000313" key="2">
    <source>
        <dbReference type="EMBL" id="BAB92190.1"/>
    </source>
</evidence>
<accession>Q8LRH0</accession>
<feature type="region of interest" description="Disordered" evidence="1">
    <location>
        <begin position="1"/>
        <end position="110"/>
    </location>
</feature>
<dbReference type="Proteomes" id="UP000817658">
    <property type="component" value="Chromosome 1"/>
</dbReference>
<dbReference type="HOGENOM" id="CLU_3193692_0_0_1"/>
<dbReference type="EMBL" id="AP003077">
    <property type="protein sequence ID" value="BAB92190.1"/>
    <property type="molecule type" value="Genomic_DNA"/>
</dbReference>
<reference evidence="2" key="1">
    <citation type="journal article" date="2002" name="Nature">
        <title>The genome sequence and structure of rice chromosome 1.</title>
        <authorList>
            <person name="Sasaki T."/>
            <person name="Matsumoto T."/>
            <person name="Yamamoto K."/>
            <person name="Sakata K."/>
            <person name="Baba T."/>
            <person name="Katayose Y."/>
            <person name="Wu J."/>
            <person name="Niimura Y."/>
            <person name="Cheng Z."/>
            <person name="Nagamura Y."/>
            <person name="Antonio B.A."/>
            <person name="Kanamori H."/>
            <person name="Hosokawa S."/>
            <person name="Masukawa M."/>
            <person name="Arikawa K."/>
            <person name="Chiden Y."/>
            <person name="Hayashi M."/>
            <person name="Okamoto M."/>
            <person name="Ando T."/>
            <person name="Aoki H."/>
            <person name="Arita K."/>
            <person name="Hamada M."/>
            <person name="Harada C."/>
            <person name="Hijishita S."/>
            <person name="Honda M."/>
            <person name="Ichikawa Y."/>
            <person name="Idonuma A."/>
            <person name="Iijima M."/>
            <person name="Ikeda M."/>
            <person name="Ikeno M."/>
            <person name="Itoh S."/>
            <person name="Itoh T."/>
            <person name="Itoh Y."/>
            <person name="Itoh Y."/>
            <person name="Iwabuchi A."/>
            <person name="Kamiya K."/>
            <person name="Karasawa W."/>
            <person name="Katagiri S."/>
            <person name="Kikuta A."/>
            <person name="Kobayashi N."/>
            <person name="Kono I."/>
            <person name="Machita K."/>
            <person name="Maehara T."/>
            <person name="Mizuno H."/>
            <person name="Mizubayashi T."/>
            <person name="Mukai Y."/>
            <person name="Nagasaki H."/>
            <person name="Nakashima M."/>
            <person name="Nakama Y."/>
            <person name="Nakamichi Y."/>
            <person name="Nakamura M."/>
            <person name="Namiki N."/>
            <person name="Negishi M."/>
            <person name="Ohta I."/>
            <person name="Ono N."/>
            <person name="Saji S."/>
            <person name="Sakai K."/>
            <person name="Shibata M."/>
            <person name="Shimokawa T."/>
            <person name="Shomura A."/>
            <person name="Song J."/>
            <person name="Takazaki Y."/>
            <person name="Terasawa K."/>
            <person name="Tsuji K."/>
            <person name="Waki K."/>
            <person name="Yamagata H."/>
            <person name="Yamane H."/>
            <person name="Yoshiki S."/>
            <person name="Yoshihara R."/>
            <person name="Yukawa K."/>
            <person name="Zhong H."/>
            <person name="Iwama H."/>
            <person name="Endo T."/>
            <person name="Ito H."/>
            <person name="Hahn J.H."/>
            <person name="Kim H.I."/>
            <person name="Eun M.Y."/>
            <person name="Yano M."/>
            <person name="Jiang J."/>
            <person name="Gojobori T."/>
        </authorList>
    </citation>
    <scope>NUCLEOTIDE SEQUENCE [LARGE SCALE GENOMIC DNA]</scope>
</reference>
<feature type="compositionally biased region" description="Low complexity" evidence="1">
    <location>
        <begin position="70"/>
        <end position="83"/>
    </location>
</feature>
<gene>
    <name evidence="2" type="primary">P0520B06.20</name>
</gene>
<sequence>MRTGAEGSVGRGMALAIPSPPAYPREFRAGERRRCGRRPTGRAPALRRRGEPATRGSARRHGCAGQRRGGPAARQAGNTAAAGGKAGGRQHRSSQQEEGKQSGRSRQAAN</sequence>